<reference evidence="1 2" key="1">
    <citation type="submission" date="2015-09" db="EMBL/GenBank/DDBJ databases">
        <authorList>
            <consortium name="Swine Surveillance"/>
        </authorList>
    </citation>
    <scope>NUCLEOTIDE SEQUENCE [LARGE SCALE GENOMIC DNA]</scope>
    <source>
        <strain evidence="1 2">CECT 7648</strain>
    </source>
</reference>
<proteinExistence type="predicted"/>
<dbReference type="Proteomes" id="UP000054935">
    <property type="component" value="Unassembled WGS sequence"/>
</dbReference>
<gene>
    <name evidence="1" type="ORF">TRN7648_02330</name>
</gene>
<evidence type="ECO:0000313" key="2">
    <source>
        <dbReference type="Proteomes" id="UP000054935"/>
    </source>
</evidence>
<dbReference type="RefSeq" id="WP_058247791.1">
    <property type="nucleotide sequence ID" value="NZ_CYSE01000003.1"/>
</dbReference>
<keyword evidence="2" id="KW-1185">Reference proteome</keyword>
<organism evidence="1 2">
    <name type="scientific">Tropicibacter naphthalenivorans</name>
    <dbReference type="NCBI Taxonomy" id="441103"/>
    <lineage>
        <taxon>Bacteria</taxon>
        <taxon>Pseudomonadati</taxon>
        <taxon>Pseudomonadota</taxon>
        <taxon>Alphaproteobacteria</taxon>
        <taxon>Rhodobacterales</taxon>
        <taxon>Roseobacteraceae</taxon>
        <taxon>Tropicibacter</taxon>
    </lineage>
</organism>
<dbReference type="OrthoDB" id="7875233at2"/>
<protein>
    <submittedName>
        <fullName evidence="1">Uncharacterized protein</fullName>
    </submittedName>
</protein>
<dbReference type="AlphaFoldDB" id="A0A0P1GXP6"/>
<dbReference type="EMBL" id="CYSE01000003">
    <property type="protein sequence ID" value="CUH79095.1"/>
    <property type="molecule type" value="Genomic_DNA"/>
</dbReference>
<sequence>MLPAPNDPRWSRILQTDKELPQASLATRILLTRLRGDVRSSPGALAAKIAELRAYFEKNTFAQKDIALF</sequence>
<name>A0A0P1GXP6_9RHOB</name>
<dbReference type="STRING" id="441103.TRN7648_02330"/>
<evidence type="ECO:0000313" key="1">
    <source>
        <dbReference type="EMBL" id="CUH79095.1"/>
    </source>
</evidence>
<accession>A0A0P1GXP6</accession>